<reference evidence="2" key="1">
    <citation type="submission" date="2020-01" db="EMBL/GenBank/DDBJ databases">
        <authorList>
            <person name="Feng Z.H.Z."/>
        </authorList>
    </citation>
    <scope>NUCLEOTIDE SEQUENCE</scope>
    <source>
        <strain evidence="2">CBS107.38</strain>
    </source>
</reference>
<sequence>MSPRPSLMPPTEGSFLSSGAFTPSGLTPNTRTEAEAAFTSNSVSQTDSAAPDPRLLPLMGAGGGNERTTDNGPPEAVRAYTGYRRPGMARASSANYENALKRAQQASVSSDFSADSETPENVTAGQTVASPSGTTPFPPPGQGVVPLNYGSTPVGAPQGDSIKKTRSRGLSLSGLAQQQGWSEQDYKQMRIFDILVTVVTILPTVFSFRIPLPETPCKTGTQRCHDNTVEECDPLGNYVPIRACSDTEFCTIDAHDPDAPGQCTEQDCVVEPCLRSSHQAIARAPFINDMPPTRSPSKNFESRSYIPKGTPSVFEHCITAGERRCSGKQVEMCSTENAWVKIESCSDTEKCRAEYKDARCQLVVASTLLILRFPAAIPEWCRTGESRCLGNVLQSCEQNSWKPTMCPNPSKCVKRDDVAQCWVEPPFPSVVPELCVPGDRKCDSDAYALQLCGKDGVYHTEKKCTTPGDCKTDRPGQAHCGTGSIDPPKFERQTNSTQCTHGDYACDTHRRFMFVCINGAWQEPIQCHRAGACQPVGPTPEYPKGNMDCIGFPKYLYPDNRGSPKLEDMEKCRESMCEDWDCKDCDRCTYHLGYGEVLEPDLNTLIHGSPTL</sequence>
<accession>A0A8H7EGP6</accession>
<keyword evidence="3" id="KW-1185">Reference proteome</keyword>
<organism evidence="2 3">
    <name type="scientific">Alternaria burnsii</name>
    <dbReference type="NCBI Taxonomy" id="1187904"/>
    <lineage>
        <taxon>Eukaryota</taxon>
        <taxon>Fungi</taxon>
        <taxon>Dikarya</taxon>
        <taxon>Ascomycota</taxon>
        <taxon>Pezizomycotina</taxon>
        <taxon>Dothideomycetes</taxon>
        <taxon>Pleosporomycetidae</taxon>
        <taxon>Pleosporales</taxon>
        <taxon>Pleosporineae</taxon>
        <taxon>Pleosporaceae</taxon>
        <taxon>Alternaria</taxon>
        <taxon>Alternaria sect. Alternaria</taxon>
    </lineage>
</organism>
<feature type="region of interest" description="Disordered" evidence="1">
    <location>
        <begin position="1"/>
        <end position="79"/>
    </location>
</feature>
<evidence type="ECO:0000313" key="2">
    <source>
        <dbReference type="EMBL" id="KAF7679267.1"/>
    </source>
</evidence>
<gene>
    <name evidence="2" type="ORF">GT037_003015</name>
</gene>
<name>A0A8H7EGP6_9PLEO</name>
<evidence type="ECO:0000313" key="3">
    <source>
        <dbReference type="Proteomes" id="UP000596902"/>
    </source>
</evidence>
<dbReference type="RefSeq" id="XP_038789340.1">
    <property type="nucleotide sequence ID" value="XM_038928062.1"/>
</dbReference>
<evidence type="ECO:0000256" key="1">
    <source>
        <dbReference type="SAM" id="MobiDB-lite"/>
    </source>
</evidence>
<proteinExistence type="predicted"/>
<dbReference type="AlphaFoldDB" id="A0A8H7EGP6"/>
<comment type="caution">
    <text evidence="2">The sequence shown here is derived from an EMBL/GenBank/DDBJ whole genome shotgun (WGS) entry which is preliminary data.</text>
</comment>
<reference evidence="2" key="2">
    <citation type="submission" date="2020-08" db="EMBL/GenBank/DDBJ databases">
        <title>Draft Genome Sequence of Cumin Blight Pathogen Alternaria burnsii.</title>
        <authorList>
            <person name="Feng Z."/>
        </authorList>
    </citation>
    <scope>NUCLEOTIDE SEQUENCE</scope>
    <source>
        <strain evidence="2">CBS107.38</strain>
    </source>
</reference>
<dbReference type="Proteomes" id="UP000596902">
    <property type="component" value="Unassembled WGS sequence"/>
</dbReference>
<feature type="region of interest" description="Disordered" evidence="1">
    <location>
        <begin position="107"/>
        <end position="135"/>
    </location>
</feature>
<feature type="compositionally biased region" description="Polar residues" evidence="1">
    <location>
        <begin position="38"/>
        <end position="48"/>
    </location>
</feature>
<dbReference type="EMBL" id="JAAABM010000003">
    <property type="protein sequence ID" value="KAF7679267.1"/>
    <property type="molecule type" value="Genomic_DNA"/>
</dbReference>
<protein>
    <submittedName>
        <fullName evidence="2">Uncharacterized protein</fullName>
    </submittedName>
</protein>
<dbReference type="GeneID" id="62201240"/>
<feature type="compositionally biased region" description="Polar residues" evidence="1">
    <location>
        <begin position="14"/>
        <end position="31"/>
    </location>
</feature>
<feature type="compositionally biased region" description="Polar residues" evidence="1">
    <location>
        <begin position="107"/>
        <end position="129"/>
    </location>
</feature>